<sequence length="257" mass="26394">MAGLELVSDAGFRADGRRPDELRKVRARLGVLARADGSAYLEQGNTKVLAAVYGPHEVRGSRSKAPPDRALLCCRCSSAPFAGGGERRRRPPQGGGDRRSGERALLLRGVLEGAVLGQLYPRSQIDVHVQVLQADGGELGASVSAAGLALQDAGVALRGPVVAGSAGLAEPPAGPPVALSDLSAAEEAAGGPRLVVATVAGSGQLALCQLSARLHQERLRPVLDAAQAACRGLHAVLDGVVRASDPLGDTRTLPWPQ</sequence>
<dbReference type="AlphaFoldDB" id="A0A8C3Y581"/>
<reference evidence="10" key="1">
    <citation type="submission" date="2020-10" db="EMBL/GenBank/DDBJ databases">
        <title>Catharus ustulatus (Swainson's thrush) genome, bCatUst1, primary haplotype v2.</title>
        <authorList>
            <person name="Delmore K."/>
            <person name="Vafadar M."/>
            <person name="Formenti G."/>
            <person name="Chow W."/>
            <person name="Pelan S."/>
            <person name="Howe K."/>
            <person name="Rhie A."/>
            <person name="Mountcastle J."/>
            <person name="Haase B."/>
            <person name="Fedrigo O."/>
            <person name="Jarvis E.D."/>
        </authorList>
    </citation>
    <scope>NUCLEOTIDE SEQUENCE [LARGE SCALE GENOMIC DNA]</scope>
</reference>
<keyword evidence="5" id="KW-0271">Exosome</keyword>
<comment type="subcellular location">
    <subcellularLocation>
        <location evidence="1">Cytoplasm</location>
    </subcellularLocation>
    <subcellularLocation>
        <location evidence="2">Nucleus</location>
        <location evidence="2">Nucleolus</location>
    </subcellularLocation>
</comment>
<comment type="function">
    <text evidence="6">Non-catalytic component of the RNA exosome complex which has 3'-&gt;5' exoribonuclease activity and participates in a multitude of cellular RNA processing and degradation events.</text>
</comment>
<comment type="subunit">
    <text evidence="7">Component of the RNA exosome complex.</text>
</comment>
<protein>
    <recommendedName>
        <fullName evidence="8">Putative exosome complex component RRP41</fullName>
    </recommendedName>
</protein>
<evidence type="ECO:0000259" key="9">
    <source>
        <dbReference type="Pfam" id="PF01138"/>
    </source>
</evidence>
<reference evidence="10" key="2">
    <citation type="submission" date="2025-08" db="UniProtKB">
        <authorList>
            <consortium name="Ensembl"/>
        </authorList>
    </citation>
    <scope>IDENTIFICATION</scope>
</reference>
<dbReference type="SUPFAM" id="SSF54211">
    <property type="entry name" value="Ribosomal protein S5 domain 2-like"/>
    <property type="match status" value="1"/>
</dbReference>
<dbReference type="SUPFAM" id="SSF55666">
    <property type="entry name" value="Ribonuclease PH domain 2-like"/>
    <property type="match status" value="1"/>
</dbReference>
<feature type="domain" description="Exoribonuclease phosphorolytic" evidence="9">
    <location>
        <begin position="21"/>
        <end position="155"/>
    </location>
</feature>
<dbReference type="GO" id="GO:0034475">
    <property type="term" value="P:U4 snRNA 3'-end processing"/>
    <property type="evidence" value="ECO:0007669"/>
    <property type="project" value="TreeGrafter"/>
</dbReference>
<dbReference type="Pfam" id="PF01138">
    <property type="entry name" value="RNase_PH"/>
    <property type="match status" value="1"/>
</dbReference>
<evidence type="ECO:0000256" key="2">
    <source>
        <dbReference type="ARBA" id="ARBA00004604"/>
    </source>
</evidence>
<gene>
    <name evidence="10" type="primary">LOC116994850</name>
</gene>
<dbReference type="InterPro" id="IPR050080">
    <property type="entry name" value="RNase_PH"/>
</dbReference>
<dbReference type="InterPro" id="IPR001247">
    <property type="entry name" value="ExoRNase_PH_dom1"/>
</dbReference>
<dbReference type="GO" id="GO:0000176">
    <property type="term" value="C:nuclear exosome (RNase complex)"/>
    <property type="evidence" value="ECO:0007669"/>
    <property type="project" value="TreeGrafter"/>
</dbReference>
<dbReference type="InterPro" id="IPR027408">
    <property type="entry name" value="PNPase/RNase_PH_dom_sf"/>
</dbReference>
<dbReference type="GO" id="GO:0071051">
    <property type="term" value="P:poly(A)-dependent snoRNA 3'-end processing"/>
    <property type="evidence" value="ECO:0007669"/>
    <property type="project" value="TreeGrafter"/>
</dbReference>
<evidence type="ECO:0000313" key="11">
    <source>
        <dbReference type="Proteomes" id="UP000694563"/>
    </source>
</evidence>
<dbReference type="GO" id="GO:0003723">
    <property type="term" value="F:RNA binding"/>
    <property type="evidence" value="ECO:0007669"/>
    <property type="project" value="TreeGrafter"/>
</dbReference>
<dbReference type="PANTHER" id="PTHR11953">
    <property type="entry name" value="EXOSOME COMPLEX COMPONENT"/>
    <property type="match status" value="1"/>
</dbReference>
<organism evidence="10 11">
    <name type="scientific">Catharus ustulatus</name>
    <name type="common">Russet-backed thrush</name>
    <name type="synonym">Hylocichla ustulatus</name>
    <dbReference type="NCBI Taxonomy" id="91951"/>
    <lineage>
        <taxon>Eukaryota</taxon>
        <taxon>Metazoa</taxon>
        <taxon>Chordata</taxon>
        <taxon>Craniata</taxon>
        <taxon>Vertebrata</taxon>
        <taxon>Euteleostomi</taxon>
        <taxon>Archelosauria</taxon>
        <taxon>Archosauria</taxon>
        <taxon>Dinosauria</taxon>
        <taxon>Saurischia</taxon>
        <taxon>Theropoda</taxon>
        <taxon>Coelurosauria</taxon>
        <taxon>Aves</taxon>
        <taxon>Neognathae</taxon>
        <taxon>Neoaves</taxon>
        <taxon>Telluraves</taxon>
        <taxon>Australaves</taxon>
        <taxon>Passeriformes</taxon>
        <taxon>Turdidae</taxon>
        <taxon>Catharus</taxon>
    </lineage>
</organism>
<dbReference type="Gene3D" id="3.30.230.70">
    <property type="entry name" value="GHMP Kinase, N-terminal domain"/>
    <property type="match status" value="1"/>
</dbReference>
<dbReference type="GO" id="GO:0016075">
    <property type="term" value="P:rRNA catabolic process"/>
    <property type="evidence" value="ECO:0007669"/>
    <property type="project" value="TreeGrafter"/>
</dbReference>
<dbReference type="PANTHER" id="PTHR11953:SF0">
    <property type="entry name" value="EXOSOME COMPLEX COMPONENT RRP41"/>
    <property type="match status" value="1"/>
</dbReference>
<evidence type="ECO:0000256" key="8">
    <source>
        <dbReference type="ARBA" id="ARBA00073078"/>
    </source>
</evidence>
<keyword evidence="11" id="KW-1185">Reference proteome</keyword>
<dbReference type="GO" id="GO:0000177">
    <property type="term" value="C:cytoplasmic exosome (RNase complex)"/>
    <property type="evidence" value="ECO:0007669"/>
    <property type="project" value="TreeGrafter"/>
</dbReference>
<evidence type="ECO:0000256" key="7">
    <source>
        <dbReference type="ARBA" id="ARBA00062379"/>
    </source>
</evidence>
<evidence type="ECO:0000256" key="1">
    <source>
        <dbReference type="ARBA" id="ARBA00004496"/>
    </source>
</evidence>
<dbReference type="GO" id="GO:0005730">
    <property type="term" value="C:nucleolus"/>
    <property type="evidence" value="ECO:0007669"/>
    <property type="project" value="UniProtKB-SubCell"/>
</dbReference>
<reference evidence="10" key="3">
    <citation type="submission" date="2025-09" db="UniProtKB">
        <authorList>
            <consortium name="Ensembl"/>
        </authorList>
    </citation>
    <scope>IDENTIFICATION</scope>
</reference>
<comment type="similarity">
    <text evidence="3">Belongs to the RNase PH family.</text>
</comment>
<evidence type="ECO:0000256" key="5">
    <source>
        <dbReference type="ARBA" id="ARBA00022835"/>
    </source>
</evidence>
<name>A0A8C3Y581_CATUS</name>
<evidence type="ECO:0000313" key="10">
    <source>
        <dbReference type="Ensembl" id="ENSCUSP00005016484.1"/>
    </source>
</evidence>
<dbReference type="FunFam" id="3.30.230.70:FF:000004">
    <property type="entry name" value="Exosome complex component Rrp41"/>
    <property type="match status" value="1"/>
</dbReference>
<dbReference type="Ensembl" id="ENSCUST00005017118.1">
    <property type="protein sequence ID" value="ENSCUSP00005016484.1"/>
    <property type="gene ID" value="ENSCUSG00005010600.1"/>
</dbReference>
<evidence type="ECO:0000256" key="6">
    <source>
        <dbReference type="ARBA" id="ARBA00058393"/>
    </source>
</evidence>
<keyword evidence="4" id="KW-0963">Cytoplasm</keyword>
<evidence type="ECO:0000256" key="4">
    <source>
        <dbReference type="ARBA" id="ARBA00022490"/>
    </source>
</evidence>
<accession>A0A8C3Y581</accession>
<proteinExistence type="inferred from homology"/>
<dbReference type="CDD" id="cd11370">
    <property type="entry name" value="RNase_PH_RRP41"/>
    <property type="match status" value="1"/>
</dbReference>
<dbReference type="InterPro" id="IPR036345">
    <property type="entry name" value="ExoRNase_PH_dom2_sf"/>
</dbReference>
<dbReference type="InterPro" id="IPR020568">
    <property type="entry name" value="Ribosomal_Su5_D2-typ_SF"/>
</dbReference>
<dbReference type="GO" id="GO:0071028">
    <property type="term" value="P:nuclear mRNA surveillance"/>
    <property type="evidence" value="ECO:0007669"/>
    <property type="project" value="TreeGrafter"/>
</dbReference>
<evidence type="ECO:0000256" key="3">
    <source>
        <dbReference type="ARBA" id="ARBA00006678"/>
    </source>
</evidence>
<dbReference type="Proteomes" id="UP000694563">
    <property type="component" value="Chromosome 1"/>
</dbReference>